<dbReference type="Proteomes" id="UP000192790">
    <property type="component" value="Unassembled WGS sequence"/>
</dbReference>
<organism evidence="1 2">
    <name type="scientific">Papillibacter cinnamivorans DSM 12816</name>
    <dbReference type="NCBI Taxonomy" id="1122930"/>
    <lineage>
        <taxon>Bacteria</taxon>
        <taxon>Bacillati</taxon>
        <taxon>Bacillota</taxon>
        <taxon>Clostridia</taxon>
        <taxon>Eubacteriales</taxon>
        <taxon>Oscillospiraceae</taxon>
        <taxon>Papillibacter</taxon>
    </lineage>
</organism>
<reference evidence="1 2" key="1">
    <citation type="submission" date="2017-04" db="EMBL/GenBank/DDBJ databases">
        <authorList>
            <person name="Afonso C.L."/>
            <person name="Miller P.J."/>
            <person name="Scott M.A."/>
            <person name="Spackman E."/>
            <person name="Goraichik I."/>
            <person name="Dimitrov K.M."/>
            <person name="Suarez D.L."/>
            <person name="Swayne D.E."/>
        </authorList>
    </citation>
    <scope>NUCLEOTIDE SEQUENCE [LARGE SCALE GENOMIC DNA]</scope>
    <source>
        <strain evidence="1 2">DSM 12816</strain>
    </source>
</reference>
<sequence length="84" mass="10367">MIDKNDWRITNQENYLKNKELIYAHYKPYSSKWDHDHCAFCNDTFSEYGSDLHEGYCTLDHYYWICSNCFNDFKDMFKWKVVNE</sequence>
<evidence type="ECO:0000313" key="1">
    <source>
        <dbReference type="EMBL" id="SMC80602.1"/>
    </source>
</evidence>
<protein>
    <submittedName>
        <fullName evidence="1">Uncharacterized protein</fullName>
    </submittedName>
</protein>
<dbReference type="EMBL" id="FWXW01000007">
    <property type="protein sequence ID" value="SMC80602.1"/>
    <property type="molecule type" value="Genomic_DNA"/>
</dbReference>
<evidence type="ECO:0000313" key="2">
    <source>
        <dbReference type="Proteomes" id="UP000192790"/>
    </source>
</evidence>
<accession>A0A1W2C6U6</accession>
<gene>
    <name evidence="1" type="ORF">SAMN02745168_2585</name>
</gene>
<proteinExistence type="predicted"/>
<dbReference type="AlphaFoldDB" id="A0A1W2C6U6"/>
<name>A0A1W2C6U6_9FIRM</name>
<keyword evidence="2" id="KW-1185">Reference proteome</keyword>